<comment type="caution">
    <text evidence="3">The sequence shown here is derived from an EMBL/GenBank/DDBJ whole genome shotgun (WGS) entry which is preliminary data.</text>
</comment>
<dbReference type="SUPFAM" id="SSF55874">
    <property type="entry name" value="ATPase domain of HSP90 chaperone/DNA topoisomerase II/histidine kinase"/>
    <property type="match status" value="1"/>
</dbReference>
<keyword evidence="4" id="KW-1185">Reference proteome</keyword>
<reference evidence="3 4" key="1">
    <citation type="submission" date="2023-05" db="EMBL/GenBank/DDBJ databases">
        <title>Streptomyces fuscus sp. nov., a brown-black pigment producing actinomyces isolated from dry sand of Sea duck farm.</title>
        <authorList>
            <person name="Xie J."/>
            <person name="Shen N."/>
        </authorList>
    </citation>
    <scope>NUCLEOTIDE SEQUENCE [LARGE SCALE GENOMIC DNA]</scope>
    <source>
        <strain evidence="3 4">GXMU-J15</strain>
    </source>
</reference>
<dbReference type="InterPro" id="IPR050267">
    <property type="entry name" value="Anti-sigma-factor_SerPK"/>
</dbReference>
<dbReference type="RefSeq" id="WP_285437135.1">
    <property type="nucleotide sequence ID" value="NZ_JASJUS010000063.1"/>
</dbReference>
<organism evidence="3 4">
    <name type="scientific">Streptomyces fuscus</name>
    <dbReference type="NCBI Taxonomy" id="3048495"/>
    <lineage>
        <taxon>Bacteria</taxon>
        <taxon>Bacillati</taxon>
        <taxon>Actinomycetota</taxon>
        <taxon>Actinomycetes</taxon>
        <taxon>Kitasatosporales</taxon>
        <taxon>Streptomycetaceae</taxon>
        <taxon>Streptomyces</taxon>
    </lineage>
</organism>
<keyword evidence="3" id="KW-0547">Nucleotide-binding</keyword>
<keyword evidence="1" id="KW-0808">Transferase</keyword>
<dbReference type="InterPro" id="IPR036890">
    <property type="entry name" value="HATPase_C_sf"/>
</dbReference>
<dbReference type="PANTHER" id="PTHR35526:SF3">
    <property type="entry name" value="ANTI-SIGMA-F FACTOR RSBW"/>
    <property type="match status" value="1"/>
</dbReference>
<dbReference type="InterPro" id="IPR003594">
    <property type="entry name" value="HATPase_dom"/>
</dbReference>
<gene>
    <name evidence="3" type="ORF">QNN03_36650</name>
</gene>
<keyword evidence="3" id="KW-0067">ATP-binding</keyword>
<name>A0ABT7JAQ9_9ACTN</name>
<feature type="domain" description="Histidine kinase/HSP90-like ATPase" evidence="2">
    <location>
        <begin position="17"/>
        <end position="131"/>
    </location>
</feature>
<accession>A0ABT7JAQ9</accession>
<evidence type="ECO:0000259" key="2">
    <source>
        <dbReference type="Pfam" id="PF13581"/>
    </source>
</evidence>
<keyword evidence="1" id="KW-0723">Serine/threonine-protein kinase</keyword>
<dbReference type="EMBL" id="JASJUS010000063">
    <property type="protein sequence ID" value="MDL2081970.1"/>
    <property type="molecule type" value="Genomic_DNA"/>
</dbReference>
<sequence>MNSQPLVSRLELAARFAASPWARRYSRDVLGAWGLTPEHIDTVELCVSELVTNAVRATGETPGEMVPRIALTLRYLPAKLVVEVADGFREPPIRREIVSPQAENGRGLFIVEALCKEWGYVRPATGGKVVWCAVGLE</sequence>
<dbReference type="Pfam" id="PF13581">
    <property type="entry name" value="HATPase_c_2"/>
    <property type="match status" value="1"/>
</dbReference>
<dbReference type="GO" id="GO:0005524">
    <property type="term" value="F:ATP binding"/>
    <property type="evidence" value="ECO:0007669"/>
    <property type="project" value="UniProtKB-KW"/>
</dbReference>
<dbReference type="PANTHER" id="PTHR35526">
    <property type="entry name" value="ANTI-SIGMA-F FACTOR RSBW-RELATED"/>
    <property type="match status" value="1"/>
</dbReference>
<dbReference type="Gene3D" id="3.30.565.10">
    <property type="entry name" value="Histidine kinase-like ATPase, C-terminal domain"/>
    <property type="match status" value="1"/>
</dbReference>
<evidence type="ECO:0000313" key="4">
    <source>
        <dbReference type="Proteomes" id="UP001241926"/>
    </source>
</evidence>
<dbReference type="CDD" id="cd16936">
    <property type="entry name" value="HATPase_RsbW-like"/>
    <property type="match status" value="1"/>
</dbReference>
<evidence type="ECO:0000256" key="1">
    <source>
        <dbReference type="ARBA" id="ARBA00022527"/>
    </source>
</evidence>
<keyword evidence="1" id="KW-0418">Kinase</keyword>
<evidence type="ECO:0000313" key="3">
    <source>
        <dbReference type="EMBL" id="MDL2081970.1"/>
    </source>
</evidence>
<proteinExistence type="predicted"/>
<protein>
    <submittedName>
        <fullName evidence="3">ATP-binding protein</fullName>
    </submittedName>
</protein>
<dbReference type="Proteomes" id="UP001241926">
    <property type="component" value="Unassembled WGS sequence"/>
</dbReference>